<evidence type="ECO:0000313" key="2">
    <source>
        <dbReference type="EMBL" id="CAD7690020.1"/>
    </source>
</evidence>
<dbReference type="Proteomes" id="UP000645828">
    <property type="component" value="Unassembled WGS sequence"/>
</dbReference>
<reference evidence="2" key="1">
    <citation type="submission" date="2020-12" db="EMBL/GenBank/DDBJ databases">
        <authorList>
            <consortium name="Molecular Ecology Group"/>
        </authorList>
    </citation>
    <scope>NUCLEOTIDE SEQUENCE</scope>
    <source>
        <strain evidence="2">TBG_1078</strain>
    </source>
</reference>
<name>A0A811ZN87_NYCPR</name>
<evidence type="ECO:0000256" key="1">
    <source>
        <dbReference type="SAM" id="MobiDB-lite"/>
    </source>
</evidence>
<sequence>MLLQLKLQCLPCGRKPSDRWRFRRPCSLYTKTRVKRHTQPRRPSGTVSSWQRAAPWNPPSSGTRPRQEMLQNAGPRGPRRASGGGIRHAHPPAGPWVRVRVWAEYSLGEHELGRLSGPAKKNKAQFPQPRFHHHYEST</sequence>
<feature type="region of interest" description="Disordered" evidence="1">
    <location>
        <begin position="116"/>
        <end position="138"/>
    </location>
</feature>
<comment type="caution">
    <text evidence="2">The sequence shown here is derived from an EMBL/GenBank/DDBJ whole genome shotgun (WGS) entry which is preliminary data.</text>
</comment>
<accession>A0A811ZN87</accession>
<organism evidence="2 3">
    <name type="scientific">Nyctereutes procyonoides</name>
    <name type="common">Raccoon dog</name>
    <name type="synonym">Canis procyonoides</name>
    <dbReference type="NCBI Taxonomy" id="34880"/>
    <lineage>
        <taxon>Eukaryota</taxon>
        <taxon>Metazoa</taxon>
        <taxon>Chordata</taxon>
        <taxon>Craniata</taxon>
        <taxon>Vertebrata</taxon>
        <taxon>Euteleostomi</taxon>
        <taxon>Mammalia</taxon>
        <taxon>Eutheria</taxon>
        <taxon>Laurasiatheria</taxon>
        <taxon>Carnivora</taxon>
        <taxon>Caniformia</taxon>
        <taxon>Canidae</taxon>
        <taxon>Nyctereutes</taxon>
    </lineage>
</organism>
<proteinExistence type="predicted"/>
<evidence type="ECO:0000313" key="3">
    <source>
        <dbReference type="Proteomes" id="UP000645828"/>
    </source>
</evidence>
<dbReference type="AlphaFoldDB" id="A0A811ZN87"/>
<gene>
    <name evidence="2" type="ORF">NYPRO_LOCUS22814</name>
</gene>
<feature type="region of interest" description="Disordered" evidence="1">
    <location>
        <begin position="31"/>
        <end position="93"/>
    </location>
</feature>
<dbReference type="EMBL" id="CAJHUB010000769">
    <property type="protein sequence ID" value="CAD7690020.1"/>
    <property type="molecule type" value="Genomic_DNA"/>
</dbReference>
<protein>
    <submittedName>
        <fullName evidence="2">(raccoon dog) hypothetical protein</fullName>
    </submittedName>
</protein>
<keyword evidence="3" id="KW-1185">Reference proteome</keyword>